<keyword evidence="3" id="KW-1185">Reference proteome</keyword>
<dbReference type="GeneID" id="30152310"/>
<sequence>MAPSRISSNPSSAPEKPLSSIAEDDASMIPSAASRITSAYLSCCTKQLNPQQTSTSSKARPYIETLLNKEIGDILSTKLNTRVEEKRTEGALEDVTMFLVAIDVEDNEVTALGKMMGEWIKGDTYVDVSTQV</sequence>
<reference evidence="2 3" key="1">
    <citation type="submission" date="2016-06" db="EMBL/GenBank/DDBJ databases">
        <title>Evolution of pathogenesis and genome organization in the Tremellales.</title>
        <authorList>
            <person name="Cuomo C."/>
            <person name="Litvintseva A."/>
            <person name="Heitman J."/>
            <person name="Chen Y."/>
            <person name="Sun S."/>
            <person name="Springer D."/>
            <person name="Dromer F."/>
            <person name="Young S."/>
            <person name="Zeng Q."/>
            <person name="Chapman S."/>
            <person name="Gujja S."/>
            <person name="Saif S."/>
            <person name="Birren B."/>
        </authorList>
    </citation>
    <scope>NUCLEOTIDE SEQUENCE [LARGE SCALE GENOMIC DNA]</scope>
    <source>
        <strain evidence="2 3">CBS 6039</strain>
    </source>
</reference>
<dbReference type="EMBL" id="AWGJ01000002">
    <property type="protein sequence ID" value="ODN82714.1"/>
    <property type="molecule type" value="Genomic_DNA"/>
</dbReference>
<dbReference type="RefSeq" id="XP_018996714.1">
    <property type="nucleotide sequence ID" value="XM_019134287.1"/>
</dbReference>
<evidence type="ECO:0000256" key="1">
    <source>
        <dbReference type="SAM" id="MobiDB-lite"/>
    </source>
</evidence>
<dbReference type="AlphaFoldDB" id="A0A1E3I298"/>
<feature type="compositionally biased region" description="Polar residues" evidence="1">
    <location>
        <begin position="1"/>
        <end position="12"/>
    </location>
</feature>
<name>A0A1E3I298_9TREE</name>
<feature type="region of interest" description="Disordered" evidence="1">
    <location>
        <begin position="1"/>
        <end position="21"/>
    </location>
</feature>
<accession>A0A1E3I298</accession>
<organism evidence="2 3">
    <name type="scientific">Cryptococcus amylolentus CBS 6039</name>
    <dbReference type="NCBI Taxonomy" id="1295533"/>
    <lineage>
        <taxon>Eukaryota</taxon>
        <taxon>Fungi</taxon>
        <taxon>Dikarya</taxon>
        <taxon>Basidiomycota</taxon>
        <taxon>Agaricomycotina</taxon>
        <taxon>Tremellomycetes</taxon>
        <taxon>Tremellales</taxon>
        <taxon>Cryptococcaceae</taxon>
        <taxon>Cryptococcus</taxon>
    </lineage>
</organism>
<evidence type="ECO:0000313" key="3">
    <source>
        <dbReference type="Proteomes" id="UP000094065"/>
    </source>
</evidence>
<evidence type="ECO:0000313" key="2">
    <source>
        <dbReference type="EMBL" id="ODN82714.1"/>
    </source>
</evidence>
<proteinExistence type="predicted"/>
<gene>
    <name evidence="2" type="ORF">L202_01001</name>
</gene>
<dbReference type="Proteomes" id="UP000094065">
    <property type="component" value="Unassembled WGS sequence"/>
</dbReference>
<protein>
    <submittedName>
        <fullName evidence="2">Uncharacterized protein</fullName>
    </submittedName>
</protein>
<comment type="caution">
    <text evidence="2">The sequence shown here is derived from an EMBL/GenBank/DDBJ whole genome shotgun (WGS) entry which is preliminary data.</text>
</comment>